<evidence type="ECO:0000313" key="2">
    <source>
        <dbReference type="EMBL" id="NME23232.1"/>
    </source>
</evidence>
<feature type="transmembrane region" description="Helical" evidence="1">
    <location>
        <begin position="12"/>
        <end position="31"/>
    </location>
</feature>
<dbReference type="RefSeq" id="WP_041821675.1">
    <property type="nucleotide sequence ID" value="NZ_CABFNG010000040.1"/>
</dbReference>
<reference evidence="3 5" key="2">
    <citation type="submission" date="2016-10" db="EMBL/GenBank/DDBJ databases">
        <title>Genome sequence of Lactobacillus reuteri 121, a source of glucan and fructan exopolysaccharides.</title>
        <authorList>
            <person name="Gangoiti J."/>
            <person name="Lammerts Van Bueren A."/>
            <person name="Dijkhuizen L."/>
        </authorList>
    </citation>
    <scope>NUCLEOTIDE SEQUENCE [LARGE SCALE GENOMIC DNA]</scope>
    <source>
        <strain evidence="3 5">121</strain>
    </source>
</reference>
<dbReference type="EMBL" id="MKQH01000013">
    <property type="protein sequence ID" value="OJI11164.1"/>
    <property type="molecule type" value="Genomic_DNA"/>
</dbReference>
<dbReference type="Proteomes" id="UP000184174">
    <property type="component" value="Unassembled WGS sequence"/>
</dbReference>
<sequence length="95" mass="11025">MIIKLVLKLGWILLGSISFVGGIIGMLLPVIPQVPFFLLTIWCITKISPRFHNWLLRNPLYIKYAKPLVNRLENLKHHPKQKAQKIKALQYLVLI</sequence>
<dbReference type="GO" id="GO:0005886">
    <property type="term" value="C:plasma membrane"/>
    <property type="evidence" value="ECO:0007669"/>
    <property type="project" value="TreeGrafter"/>
</dbReference>
<evidence type="ECO:0000313" key="6">
    <source>
        <dbReference type="Proteomes" id="UP000194219"/>
    </source>
</evidence>
<comment type="caution">
    <text evidence="4">The sequence shown here is derived from an EMBL/GenBank/DDBJ whole genome shotgun (WGS) entry which is preliminary data.</text>
</comment>
<dbReference type="EMBL" id="MIMV01000024">
    <property type="protein sequence ID" value="OTA92667.1"/>
    <property type="molecule type" value="Genomic_DNA"/>
</dbReference>
<keyword evidence="1" id="KW-1133">Transmembrane helix</keyword>
<dbReference type="Proteomes" id="UP000587270">
    <property type="component" value="Unassembled WGS sequence"/>
</dbReference>
<protein>
    <submittedName>
        <fullName evidence="4">DUF454 domain-containing protein</fullName>
    </submittedName>
</protein>
<evidence type="ECO:0000313" key="3">
    <source>
        <dbReference type="EMBL" id="OJI11164.1"/>
    </source>
</evidence>
<evidence type="ECO:0000313" key="5">
    <source>
        <dbReference type="Proteomes" id="UP000184174"/>
    </source>
</evidence>
<keyword evidence="1" id="KW-0472">Membrane</keyword>
<proteinExistence type="predicted"/>
<dbReference type="AlphaFoldDB" id="A0A1Y2V887"/>
<evidence type="ECO:0000313" key="7">
    <source>
        <dbReference type="Proteomes" id="UP000587270"/>
    </source>
</evidence>
<dbReference type="PANTHER" id="PTHR35813:SF1">
    <property type="entry name" value="INNER MEMBRANE PROTEIN YBAN"/>
    <property type="match status" value="1"/>
</dbReference>
<organism evidence="4 6">
    <name type="scientific">Limosilactobacillus reuteri</name>
    <name type="common">Lactobacillus reuteri</name>
    <dbReference type="NCBI Taxonomy" id="1598"/>
    <lineage>
        <taxon>Bacteria</taxon>
        <taxon>Bacillati</taxon>
        <taxon>Bacillota</taxon>
        <taxon>Bacilli</taxon>
        <taxon>Lactobacillales</taxon>
        <taxon>Lactobacillaceae</taxon>
        <taxon>Limosilactobacillus</taxon>
    </lineage>
</organism>
<dbReference type="PANTHER" id="PTHR35813">
    <property type="entry name" value="INNER MEMBRANE PROTEIN YBAN"/>
    <property type="match status" value="1"/>
</dbReference>
<dbReference type="Pfam" id="PF04304">
    <property type="entry name" value="DUF454"/>
    <property type="match status" value="1"/>
</dbReference>
<evidence type="ECO:0000313" key="4">
    <source>
        <dbReference type="EMBL" id="OTA92667.1"/>
    </source>
</evidence>
<dbReference type="Proteomes" id="UP000194219">
    <property type="component" value="Unassembled WGS sequence"/>
</dbReference>
<reference evidence="4 6" key="1">
    <citation type="submission" date="2016-09" db="EMBL/GenBank/DDBJ databases">
        <title>Lactobacillus reuteri KLR3006, genome sequencing and assembly.</title>
        <authorList>
            <person name="Lee J.-Y."/>
            <person name="Kim E.B."/>
            <person name="Choi Y.-J."/>
        </authorList>
    </citation>
    <scope>NUCLEOTIDE SEQUENCE [LARGE SCALE GENOMIC DNA]</scope>
    <source>
        <strain evidence="4 6">KLR3006</strain>
    </source>
</reference>
<dbReference type="EMBL" id="JABAFN010000093">
    <property type="protein sequence ID" value="NME23232.1"/>
    <property type="molecule type" value="Genomic_DNA"/>
</dbReference>
<reference evidence="2 7" key="3">
    <citation type="submission" date="2020-04" db="EMBL/GenBank/DDBJ databases">
        <authorList>
            <person name="Hitch T.C.A."/>
            <person name="Wylensek D."/>
            <person name="Clavel T."/>
        </authorList>
    </citation>
    <scope>NUCLEOTIDE SEQUENCE [LARGE SCALE GENOMIC DNA]</scope>
    <source>
        <strain evidence="2 7">WCA-386-APC-4I</strain>
    </source>
</reference>
<name>A0A1Y2V887_LIMRT</name>
<evidence type="ECO:0000256" key="1">
    <source>
        <dbReference type="SAM" id="Phobius"/>
    </source>
</evidence>
<keyword evidence="1" id="KW-0812">Transmembrane</keyword>
<gene>
    <name evidence="4" type="ORF">BHL83_10610</name>
    <name evidence="3" type="ORF">BJI45_02885</name>
    <name evidence="2" type="ORF">HF865_11290</name>
</gene>
<dbReference type="InterPro" id="IPR007401">
    <property type="entry name" value="DUF454"/>
</dbReference>
<accession>A0A1Y2V887</accession>